<evidence type="ECO:0000313" key="3">
    <source>
        <dbReference type="Proteomes" id="UP000282674"/>
    </source>
</evidence>
<keyword evidence="3" id="KW-1185">Reference proteome</keyword>
<name>A0A3M2M852_9ACTN</name>
<reference evidence="2 3" key="1">
    <citation type="submission" date="2018-10" db="EMBL/GenBank/DDBJ databases">
        <title>Isolation from soil.</title>
        <authorList>
            <person name="Hu J."/>
        </authorList>
    </citation>
    <scope>NUCLEOTIDE SEQUENCE [LARGE SCALE GENOMIC DNA]</scope>
    <source>
        <strain evidence="2 3">NEAU-Ht49</strain>
    </source>
</reference>
<gene>
    <name evidence="2" type="ORF">EBO15_12430</name>
</gene>
<protein>
    <submittedName>
        <fullName evidence="2">DUF397 domain-containing protein</fullName>
    </submittedName>
</protein>
<feature type="domain" description="DUF397" evidence="1">
    <location>
        <begin position="4"/>
        <end position="54"/>
    </location>
</feature>
<evidence type="ECO:0000259" key="1">
    <source>
        <dbReference type="Pfam" id="PF04149"/>
    </source>
</evidence>
<accession>A0A3M2M852</accession>
<dbReference type="RefSeq" id="WP_122194497.1">
    <property type="nucleotide sequence ID" value="NZ_JBHSKC010000009.1"/>
</dbReference>
<dbReference type="OrthoDB" id="3482302at2"/>
<dbReference type="Pfam" id="PF04149">
    <property type="entry name" value="DUF397"/>
    <property type="match status" value="1"/>
</dbReference>
<proteinExistence type="predicted"/>
<sequence>MIVEWRKASRSTSEGGACVEVARLSPRSVGIRDSKDAAGPRLALSPSAARRLADVIRAREGDAL</sequence>
<comment type="caution">
    <text evidence="2">The sequence shown here is derived from an EMBL/GenBank/DDBJ whole genome shotgun (WGS) entry which is preliminary data.</text>
</comment>
<evidence type="ECO:0000313" key="2">
    <source>
        <dbReference type="EMBL" id="RMI44745.1"/>
    </source>
</evidence>
<organism evidence="2 3">
    <name type="scientific">Actinomadura harenae</name>
    <dbReference type="NCBI Taxonomy" id="2483351"/>
    <lineage>
        <taxon>Bacteria</taxon>
        <taxon>Bacillati</taxon>
        <taxon>Actinomycetota</taxon>
        <taxon>Actinomycetes</taxon>
        <taxon>Streptosporangiales</taxon>
        <taxon>Thermomonosporaceae</taxon>
        <taxon>Actinomadura</taxon>
    </lineage>
</organism>
<dbReference type="Proteomes" id="UP000282674">
    <property type="component" value="Unassembled WGS sequence"/>
</dbReference>
<dbReference type="EMBL" id="RFFG01000017">
    <property type="protein sequence ID" value="RMI44745.1"/>
    <property type="molecule type" value="Genomic_DNA"/>
</dbReference>
<dbReference type="AlphaFoldDB" id="A0A3M2M852"/>
<dbReference type="InterPro" id="IPR007278">
    <property type="entry name" value="DUF397"/>
</dbReference>